<protein>
    <recommendedName>
        <fullName evidence="4">Stressosome-associated protein Prli42</fullName>
    </recommendedName>
</protein>
<comment type="caution">
    <text evidence="2">The sequence shown here is derived from an EMBL/GenBank/DDBJ whole genome shotgun (WGS) entry which is preliminary data.</text>
</comment>
<evidence type="ECO:0000256" key="1">
    <source>
        <dbReference type="SAM" id="Phobius"/>
    </source>
</evidence>
<keyword evidence="3" id="KW-1185">Reference proteome</keyword>
<keyword evidence="1" id="KW-0812">Transmembrane</keyword>
<reference evidence="2 3" key="1">
    <citation type="submission" date="2020-08" db="EMBL/GenBank/DDBJ databases">
        <title>Genomic Encyclopedia of Type Strains, Phase IV (KMG-IV): sequencing the most valuable type-strain genomes for metagenomic binning, comparative biology and taxonomic classification.</title>
        <authorList>
            <person name="Goeker M."/>
        </authorList>
    </citation>
    <scope>NUCLEOTIDE SEQUENCE [LARGE SCALE GENOMIC DNA]</scope>
    <source>
        <strain evidence="2 3">DSM 15895</strain>
    </source>
</reference>
<evidence type="ECO:0008006" key="4">
    <source>
        <dbReference type="Google" id="ProtNLM"/>
    </source>
</evidence>
<dbReference type="NCBIfam" id="NF033880">
    <property type="entry name" value="Prli42"/>
    <property type="match status" value="1"/>
</dbReference>
<keyword evidence="1" id="KW-1133">Transmembrane helix</keyword>
<proteinExistence type="predicted"/>
<evidence type="ECO:0000313" key="3">
    <source>
        <dbReference type="Proteomes" id="UP000525923"/>
    </source>
</evidence>
<evidence type="ECO:0000313" key="2">
    <source>
        <dbReference type="EMBL" id="MBB5181527.1"/>
    </source>
</evidence>
<name>A0A7W8CTT7_9BACL</name>
<organism evidence="2 3">
    <name type="scientific">Planococcus koreensis</name>
    <dbReference type="NCBI Taxonomy" id="112331"/>
    <lineage>
        <taxon>Bacteria</taxon>
        <taxon>Bacillati</taxon>
        <taxon>Bacillota</taxon>
        <taxon>Bacilli</taxon>
        <taxon>Bacillales</taxon>
        <taxon>Caryophanaceae</taxon>
        <taxon>Planococcus</taxon>
    </lineage>
</organism>
<dbReference type="Proteomes" id="UP000525923">
    <property type="component" value="Unassembled WGS sequence"/>
</dbReference>
<dbReference type="InterPro" id="IPR049722">
    <property type="entry name" value="Prli42-like"/>
</dbReference>
<feature type="transmembrane region" description="Helical" evidence="1">
    <location>
        <begin position="9"/>
        <end position="30"/>
    </location>
</feature>
<dbReference type="EMBL" id="JACHHE010000010">
    <property type="protein sequence ID" value="MBB5181527.1"/>
    <property type="molecule type" value="Genomic_DNA"/>
</dbReference>
<dbReference type="RefSeq" id="WP_158290622.1">
    <property type="nucleotide sequence ID" value="NZ_CP181055.1"/>
</dbReference>
<keyword evidence="1" id="KW-0472">Membrane</keyword>
<accession>A0A7W8CTT7</accession>
<dbReference type="AlphaFoldDB" id="A0A7W8CTT7"/>
<sequence length="31" mass="3546">MRNQAFRKIVVYSMIALMLLSSLLMGLSFIV</sequence>
<gene>
    <name evidence="2" type="ORF">HNQ44_002992</name>
</gene>